<evidence type="ECO:0000313" key="15">
    <source>
        <dbReference type="EMBL" id="SDS68578.1"/>
    </source>
</evidence>
<feature type="transmembrane region" description="Helical" evidence="13">
    <location>
        <begin position="329"/>
        <end position="349"/>
    </location>
</feature>
<dbReference type="InterPro" id="IPR036457">
    <property type="entry name" value="PPM-type-like_dom_sf"/>
</dbReference>
<dbReference type="OrthoDB" id="9801841at2"/>
<dbReference type="eggNOG" id="COG0631">
    <property type="taxonomic scope" value="Bacteria"/>
</dbReference>
<protein>
    <recommendedName>
        <fullName evidence="9">Serine/threonine protein phosphatase PstP</fullName>
        <ecNumber evidence="2">3.1.3.16</ecNumber>
    </recommendedName>
    <alternativeName>
        <fullName evidence="11">Mycobacterial Ser/Thr phosphatase</fullName>
    </alternativeName>
    <alternativeName>
        <fullName evidence="10">PP2C-family Ser/Thr phosphatase</fullName>
    </alternativeName>
</protein>
<evidence type="ECO:0000256" key="4">
    <source>
        <dbReference type="ARBA" id="ARBA00022801"/>
    </source>
</evidence>
<dbReference type="GO" id="GO:0046872">
    <property type="term" value="F:metal ion binding"/>
    <property type="evidence" value="ECO:0007669"/>
    <property type="project" value="UniProtKB-KW"/>
</dbReference>
<comment type="cofactor">
    <cofactor evidence="1">
        <name>Mn(2+)</name>
        <dbReference type="ChEBI" id="CHEBI:29035"/>
    </cofactor>
</comment>
<dbReference type="STRING" id="1203190.GCA_000312345_00764"/>
<keyword evidence="6" id="KW-0464">Manganese</keyword>
<dbReference type="Proteomes" id="UP000182237">
    <property type="component" value="Chromosome I"/>
</dbReference>
<evidence type="ECO:0000256" key="6">
    <source>
        <dbReference type="ARBA" id="ARBA00023211"/>
    </source>
</evidence>
<evidence type="ECO:0000256" key="5">
    <source>
        <dbReference type="ARBA" id="ARBA00022912"/>
    </source>
</evidence>
<accession>A0A1H1U7V2</accession>
<evidence type="ECO:0000256" key="10">
    <source>
        <dbReference type="ARBA" id="ARBA00077741"/>
    </source>
</evidence>
<dbReference type="Pfam" id="PF13672">
    <property type="entry name" value="PP2C_2"/>
    <property type="match status" value="1"/>
</dbReference>
<dbReference type="InterPro" id="IPR001932">
    <property type="entry name" value="PPM-type_phosphatase-like_dom"/>
</dbReference>
<dbReference type="InterPro" id="IPR015655">
    <property type="entry name" value="PP2C"/>
</dbReference>
<name>A0A1H1U7V2_9CORY</name>
<feature type="compositionally biased region" description="Low complexity" evidence="12">
    <location>
        <begin position="267"/>
        <end position="281"/>
    </location>
</feature>
<dbReference type="CDD" id="cd00143">
    <property type="entry name" value="PP2Cc"/>
    <property type="match status" value="1"/>
</dbReference>
<proteinExistence type="predicted"/>
<keyword evidence="13" id="KW-0472">Membrane</keyword>
<sequence>MSLKLNYVAASDRGLVRGNNEDSAYAGPHLLVLADGMGGHAAGEVASQLMVEHMEHLDRDPADADVLALLGAAAEDANAAIARSVDDHPEQEGMGTTLTALMFNGTQVGLIHVGDSRGYMLRDATLTQITEDDTFVQSLVNEGRLDPEDVSTHPQKSLILKAYTGRPVDPHLEMIPVRAGDRFLLCSDGLSDPVTADTIEETLRHGTPEAAAQRLIELALRSGGPDNITVVVADVVDSAEADGPALPTAAAIAGALAPGSEPTHPDSAASRAAALVRSESAPSSAAVHMATQKSQSAENARAGHAGDSEPAHPEDSSDDEEPRRRHSPWPWVVALLAVAIVGVAAVAWLDSRAEDTYFVEANSDNQITITREDGSLFSGLRSAEHSEMQLACIDKDNNLRVVDTGAEPENCTVFTTDDLPPSQQSALEDFQGGTYEEAVALMNRLADGALPVCVSEAKEHDKEGTESSTPCRTVN</sequence>
<dbReference type="RefSeq" id="WP_019193612.1">
    <property type="nucleotide sequence ID" value="NZ_LT629765.1"/>
</dbReference>
<feature type="compositionally biased region" description="Basic and acidic residues" evidence="12">
    <location>
        <begin position="304"/>
        <end position="315"/>
    </location>
</feature>
<evidence type="ECO:0000256" key="9">
    <source>
        <dbReference type="ARBA" id="ARBA00071184"/>
    </source>
</evidence>
<dbReference type="SMART" id="SM00331">
    <property type="entry name" value="PP2C_SIG"/>
    <property type="match status" value="1"/>
</dbReference>
<dbReference type="PROSITE" id="PS51746">
    <property type="entry name" value="PPM_2"/>
    <property type="match status" value="1"/>
</dbReference>
<dbReference type="EC" id="3.1.3.16" evidence="2"/>
<reference evidence="15 16" key="1">
    <citation type="submission" date="2016-10" db="EMBL/GenBank/DDBJ databases">
        <authorList>
            <person name="de Groot N.N."/>
        </authorList>
    </citation>
    <scope>NUCLEOTIDE SEQUENCE [LARGE SCALE GENOMIC DNA]</scope>
    <source>
        <strain evidence="15 16">DSM 45434</strain>
    </source>
</reference>
<keyword evidence="3" id="KW-0479">Metal-binding</keyword>
<organism evidence="15 16">
    <name type="scientific">Corynebacterium timonense</name>
    <dbReference type="NCBI Taxonomy" id="441500"/>
    <lineage>
        <taxon>Bacteria</taxon>
        <taxon>Bacillati</taxon>
        <taxon>Actinomycetota</taxon>
        <taxon>Actinomycetes</taxon>
        <taxon>Mycobacteriales</taxon>
        <taxon>Corynebacteriaceae</taxon>
        <taxon>Corynebacterium</taxon>
    </lineage>
</organism>
<keyword evidence="13" id="KW-1133">Transmembrane helix</keyword>
<keyword evidence="13" id="KW-0812">Transmembrane</keyword>
<gene>
    <name evidence="15" type="ORF">SAMN04488539_2171</name>
</gene>
<dbReference type="FunFam" id="3.60.40.10:FF:000002">
    <property type="entry name" value="Serine/threonine phosphatase stp"/>
    <property type="match status" value="1"/>
</dbReference>
<comment type="catalytic activity">
    <reaction evidence="8">
        <text>O-phospho-L-threonyl-[protein] + H2O = L-threonyl-[protein] + phosphate</text>
        <dbReference type="Rhea" id="RHEA:47004"/>
        <dbReference type="Rhea" id="RHEA-COMP:11060"/>
        <dbReference type="Rhea" id="RHEA-COMP:11605"/>
        <dbReference type="ChEBI" id="CHEBI:15377"/>
        <dbReference type="ChEBI" id="CHEBI:30013"/>
        <dbReference type="ChEBI" id="CHEBI:43474"/>
        <dbReference type="ChEBI" id="CHEBI:61977"/>
        <dbReference type="EC" id="3.1.3.16"/>
    </reaction>
</comment>
<evidence type="ECO:0000256" key="8">
    <source>
        <dbReference type="ARBA" id="ARBA00048336"/>
    </source>
</evidence>
<evidence type="ECO:0000256" key="7">
    <source>
        <dbReference type="ARBA" id="ARBA00047761"/>
    </source>
</evidence>
<evidence type="ECO:0000313" key="16">
    <source>
        <dbReference type="Proteomes" id="UP000182237"/>
    </source>
</evidence>
<dbReference type="AlphaFoldDB" id="A0A1H1U7V2"/>
<dbReference type="EMBL" id="LT629765">
    <property type="protein sequence ID" value="SDS68578.1"/>
    <property type="molecule type" value="Genomic_DNA"/>
</dbReference>
<evidence type="ECO:0000256" key="2">
    <source>
        <dbReference type="ARBA" id="ARBA00013081"/>
    </source>
</evidence>
<keyword evidence="16" id="KW-1185">Reference proteome</keyword>
<dbReference type="PANTHER" id="PTHR47992">
    <property type="entry name" value="PROTEIN PHOSPHATASE"/>
    <property type="match status" value="1"/>
</dbReference>
<keyword evidence="5" id="KW-0904">Protein phosphatase</keyword>
<evidence type="ECO:0000256" key="3">
    <source>
        <dbReference type="ARBA" id="ARBA00022723"/>
    </source>
</evidence>
<evidence type="ECO:0000256" key="1">
    <source>
        <dbReference type="ARBA" id="ARBA00001936"/>
    </source>
</evidence>
<keyword evidence="4" id="KW-0378">Hydrolase</keyword>
<evidence type="ECO:0000256" key="13">
    <source>
        <dbReference type="SAM" id="Phobius"/>
    </source>
</evidence>
<evidence type="ECO:0000259" key="14">
    <source>
        <dbReference type="PROSITE" id="PS51746"/>
    </source>
</evidence>
<evidence type="ECO:0000256" key="12">
    <source>
        <dbReference type="SAM" id="MobiDB-lite"/>
    </source>
</evidence>
<comment type="catalytic activity">
    <reaction evidence="7">
        <text>O-phospho-L-seryl-[protein] + H2O = L-seryl-[protein] + phosphate</text>
        <dbReference type="Rhea" id="RHEA:20629"/>
        <dbReference type="Rhea" id="RHEA-COMP:9863"/>
        <dbReference type="Rhea" id="RHEA-COMP:11604"/>
        <dbReference type="ChEBI" id="CHEBI:15377"/>
        <dbReference type="ChEBI" id="CHEBI:29999"/>
        <dbReference type="ChEBI" id="CHEBI:43474"/>
        <dbReference type="ChEBI" id="CHEBI:83421"/>
        <dbReference type="EC" id="3.1.3.16"/>
    </reaction>
</comment>
<feature type="region of interest" description="Disordered" evidence="12">
    <location>
        <begin position="256"/>
        <end position="325"/>
    </location>
</feature>
<dbReference type="Gene3D" id="3.60.40.10">
    <property type="entry name" value="PPM-type phosphatase domain"/>
    <property type="match status" value="1"/>
</dbReference>
<evidence type="ECO:0000256" key="11">
    <source>
        <dbReference type="ARBA" id="ARBA00079123"/>
    </source>
</evidence>
<dbReference type="SMART" id="SM00332">
    <property type="entry name" value="PP2Cc"/>
    <property type="match status" value="1"/>
</dbReference>
<dbReference type="SUPFAM" id="SSF81606">
    <property type="entry name" value="PP2C-like"/>
    <property type="match status" value="1"/>
</dbReference>
<feature type="domain" description="PPM-type phosphatase" evidence="14">
    <location>
        <begin position="6"/>
        <end position="235"/>
    </location>
</feature>
<dbReference type="GO" id="GO:0004722">
    <property type="term" value="F:protein serine/threonine phosphatase activity"/>
    <property type="evidence" value="ECO:0007669"/>
    <property type="project" value="UniProtKB-EC"/>
</dbReference>